<evidence type="ECO:0000313" key="10">
    <source>
        <dbReference type="Proteomes" id="UP001549320"/>
    </source>
</evidence>
<feature type="domain" description="DNA topoisomerase IB N-terminal" evidence="8">
    <location>
        <begin position="26"/>
        <end position="74"/>
    </location>
</feature>
<dbReference type="RefSeq" id="WP_354449441.1">
    <property type="nucleotide sequence ID" value="NZ_JBEPSH010000019.1"/>
</dbReference>
<evidence type="ECO:0000256" key="6">
    <source>
        <dbReference type="ARBA" id="ARBA00023235"/>
    </source>
</evidence>
<organism evidence="9 10">
    <name type="scientific">Ottowia thiooxydans</name>
    <dbReference type="NCBI Taxonomy" id="219182"/>
    <lineage>
        <taxon>Bacteria</taxon>
        <taxon>Pseudomonadati</taxon>
        <taxon>Pseudomonadota</taxon>
        <taxon>Betaproteobacteria</taxon>
        <taxon>Burkholderiales</taxon>
        <taxon>Comamonadaceae</taxon>
        <taxon>Ottowia</taxon>
    </lineage>
</organism>
<dbReference type="EMBL" id="JBEPSH010000019">
    <property type="protein sequence ID" value="MET4580475.1"/>
    <property type="molecule type" value="Genomic_DNA"/>
</dbReference>
<evidence type="ECO:0000313" key="9">
    <source>
        <dbReference type="EMBL" id="MET4580475.1"/>
    </source>
</evidence>
<keyword evidence="10" id="KW-1185">Reference proteome</keyword>
<dbReference type="Gene3D" id="1.10.132.120">
    <property type="match status" value="1"/>
</dbReference>
<proteinExistence type="inferred from homology"/>
<name>A0ABV2QHE8_9BURK</name>
<dbReference type="PRINTS" id="PR00416">
    <property type="entry name" value="EUTPISMRASEI"/>
</dbReference>
<dbReference type="SUPFAM" id="SSF56349">
    <property type="entry name" value="DNA breaking-rejoining enzymes"/>
    <property type="match status" value="1"/>
</dbReference>
<keyword evidence="6 9" id="KW-0413">Isomerase</keyword>
<dbReference type="Gene3D" id="3.30.66.10">
    <property type="entry name" value="DNA topoisomerase I domain"/>
    <property type="match status" value="1"/>
</dbReference>
<evidence type="ECO:0000256" key="3">
    <source>
        <dbReference type="ARBA" id="ARBA00012891"/>
    </source>
</evidence>
<evidence type="ECO:0000259" key="7">
    <source>
        <dbReference type="Pfam" id="PF01028"/>
    </source>
</evidence>
<sequence>MAKAGAGLLYVNDQMAGWRRLRRRGGFSYITSRGRVISAPHHLERVRKLAIPPAYEDVWICPDPRGHIQATGRDAKGRKQYRYHALWQEQRKEAKFDRMLQFGHSLPSIRRKIQADLARSDASLASVVAAVLRLLDRTGLRIGNEEYVVEGGSYGLSTLKSRHARIDGHRLTLDFKGKSGIKQHVEISDKRVVRKIHQCHELPGQGLFQFVDAQGQAHQVRSDHVNAYISSCCEGNFTAKDFRTWHASTYGMKLVLNALADSASADIAAMDAGLLVERVAERLGNTAAVCRKFYIHPEVLALCEKSPRPRLAKKVRKKAGLTLEESAFIDLLKSK</sequence>
<evidence type="ECO:0000256" key="5">
    <source>
        <dbReference type="ARBA" id="ARBA00023125"/>
    </source>
</evidence>
<keyword evidence="5" id="KW-0238">DNA-binding</keyword>
<dbReference type="InterPro" id="IPR001631">
    <property type="entry name" value="TopoI"/>
</dbReference>
<comment type="catalytic activity">
    <reaction evidence="1">
        <text>ATP-independent breakage of single-stranded DNA, followed by passage and rejoining.</text>
        <dbReference type="EC" id="5.6.2.1"/>
    </reaction>
</comment>
<dbReference type="InterPro" id="IPR049331">
    <property type="entry name" value="Top1B_N_bact"/>
</dbReference>
<gene>
    <name evidence="9" type="ORF">ABIE13_005616</name>
</gene>
<dbReference type="InterPro" id="IPR011010">
    <property type="entry name" value="DNA_brk_join_enz"/>
</dbReference>
<dbReference type="InterPro" id="IPR014711">
    <property type="entry name" value="TopoI_cat_a-hlx-sub_euk"/>
</dbReference>
<dbReference type="PROSITE" id="PS52038">
    <property type="entry name" value="TOPO_IB_2"/>
    <property type="match status" value="1"/>
</dbReference>
<dbReference type="InterPro" id="IPR013500">
    <property type="entry name" value="TopoI_cat_euk"/>
</dbReference>
<reference evidence="9 10" key="1">
    <citation type="submission" date="2024-06" db="EMBL/GenBank/DDBJ databases">
        <title>Sorghum-associated microbial communities from plants grown in Nebraska, USA.</title>
        <authorList>
            <person name="Schachtman D."/>
        </authorList>
    </citation>
    <scope>NUCLEOTIDE SEQUENCE [LARGE SCALE GENOMIC DNA]</scope>
    <source>
        <strain evidence="9 10">2709</strain>
    </source>
</reference>
<dbReference type="Gene3D" id="3.90.15.10">
    <property type="entry name" value="Topoisomerase I, Chain A, domain 3"/>
    <property type="match status" value="1"/>
</dbReference>
<comment type="similarity">
    <text evidence="2">Belongs to the type IB topoisomerase family.</text>
</comment>
<comment type="caution">
    <text evidence="9">The sequence shown here is derived from an EMBL/GenBank/DDBJ whole genome shotgun (WGS) entry which is preliminary data.</text>
</comment>
<evidence type="ECO:0000256" key="4">
    <source>
        <dbReference type="ARBA" id="ARBA00023029"/>
    </source>
</evidence>
<evidence type="ECO:0000259" key="8">
    <source>
        <dbReference type="Pfam" id="PF21338"/>
    </source>
</evidence>
<protein>
    <recommendedName>
        <fullName evidence="3">DNA topoisomerase</fullName>
        <ecNumber evidence="3">5.6.2.1</ecNumber>
    </recommendedName>
</protein>
<evidence type="ECO:0000256" key="2">
    <source>
        <dbReference type="ARBA" id="ARBA00006645"/>
    </source>
</evidence>
<dbReference type="SUPFAM" id="SSF55869">
    <property type="entry name" value="DNA topoisomerase I domain"/>
    <property type="match status" value="1"/>
</dbReference>
<evidence type="ECO:0000256" key="1">
    <source>
        <dbReference type="ARBA" id="ARBA00000213"/>
    </source>
</evidence>
<accession>A0ABV2QHE8</accession>
<feature type="domain" description="DNA topoisomerase I catalytic core eukaryotic-type" evidence="7">
    <location>
        <begin position="88"/>
        <end position="292"/>
    </location>
</feature>
<dbReference type="Pfam" id="PF21338">
    <property type="entry name" value="Top1B_N_bact"/>
    <property type="match status" value="1"/>
</dbReference>
<dbReference type="EC" id="5.6.2.1" evidence="3"/>
<dbReference type="Pfam" id="PF01028">
    <property type="entry name" value="Topoisom_I"/>
    <property type="match status" value="1"/>
</dbReference>
<keyword evidence="4" id="KW-0799">Topoisomerase</keyword>
<dbReference type="Proteomes" id="UP001549320">
    <property type="component" value="Unassembled WGS sequence"/>
</dbReference>
<dbReference type="GO" id="GO:0003917">
    <property type="term" value="F:DNA topoisomerase type I (single strand cut, ATP-independent) activity"/>
    <property type="evidence" value="ECO:0007669"/>
    <property type="project" value="UniProtKB-EC"/>
</dbReference>
<dbReference type="InterPro" id="IPR035447">
    <property type="entry name" value="DNA_topo_I_N_sf"/>
</dbReference>